<dbReference type="CDD" id="cd00054">
    <property type="entry name" value="EGF_CA"/>
    <property type="match status" value="2"/>
</dbReference>
<keyword evidence="8" id="KW-1185">Reference proteome</keyword>
<dbReference type="SUPFAM" id="SSF57184">
    <property type="entry name" value="Growth factor receptor domain"/>
    <property type="match status" value="1"/>
</dbReference>
<dbReference type="Proteomes" id="UP001474421">
    <property type="component" value="Unassembled WGS sequence"/>
</dbReference>
<dbReference type="PROSITE" id="PS00010">
    <property type="entry name" value="ASX_HYDROXYL"/>
    <property type="match status" value="2"/>
</dbReference>
<keyword evidence="4 5" id="KW-1015">Disulfide bond</keyword>
<dbReference type="SMART" id="SM00181">
    <property type="entry name" value="EGF"/>
    <property type="match status" value="4"/>
</dbReference>
<dbReference type="PANTHER" id="PTHR24039:SF53">
    <property type="entry name" value="EGF-LIKE DOMAIN-CONTAINING PROTEIN"/>
    <property type="match status" value="1"/>
</dbReference>
<dbReference type="SUPFAM" id="SSF82895">
    <property type="entry name" value="TSP-1 type 1 repeat"/>
    <property type="match status" value="3"/>
</dbReference>
<dbReference type="Pfam" id="PF00090">
    <property type="entry name" value="TSP_1"/>
    <property type="match status" value="3"/>
</dbReference>
<dbReference type="PROSITE" id="PS01187">
    <property type="entry name" value="EGF_CA"/>
    <property type="match status" value="1"/>
</dbReference>
<protein>
    <recommendedName>
        <fullName evidence="6">EGF-like domain-containing protein</fullName>
    </recommendedName>
</protein>
<evidence type="ECO:0000256" key="2">
    <source>
        <dbReference type="ARBA" id="ARBA00022729"/>
    </source>
</evidence>
<dbReference type="InterPro" id="IPR000884">
    <property type="entry name" value="TSP1_rpt"/>
</dbReference>
<dbReference type="InterPro" id="IPR001881">
    <property type="entry name" value="EGF-like_Ca-bd_dom"/>
</dbReference>
<dbReference type="InterPro" id="IPR018097">
    <property type="entry name" value="EGF_Ca-bd_CS"/>
</dbReference>
<dbReference type="PROSITE" id="PS50092">
    <property type="entry name" value="TSP1"/>
    <property type="match status" value="3"/>
</dbReference>
<dbReference type="InterPro" id="IPR024731">
    <property type="entry name" value="NELL2-like_EGF"/>
</dbReference>
<keyword evidence="1 5" id="KW-0245">EGF-like domain</keyword>
<dbReference type="Gene3D" id="2.20.100.10">
    <property type="entry name" value="Thrombospondin type-1 (TSP1) repeat"/>
    <property type="match status" value="3"/>
</dbReference>
<dbReference type="FunFam" id="2.20.100.10:FF:000007">
    <property type="entry name" value="Thrombospondin 1"/>
    <property type="match status" value="1"/>
</dbReference>
<dbReference type="PRINTS" id="PR01705">
    <property type="entry name" value="TSP1REPEAT"/>
</dbReference>
<dbReference type="PANTHER" id="PTHR24039">
    <property type="entry name" value="FIBRILLIN-RELATED"/>
    <property type="match status" value="1"/>
</dbReference>
<dbReference type="InterPro" id="IPR036383">
    <property type="entry name" value="TSP1_rpt_sf"/>
</dbReference>
<evidence type="ECO:0000256" key="4">
    <source>
        <dbReference type="ARBA" id="ARBA00023157"/>
    </source>
</evidence>
<evidence type="ECO:0000256" key="3">
    <source>
        <dbReference type="ARBA" id="ARBA00022737"/>
    </source>
</evidence>
<reference evidence="7 8" key="1">
    <citation type="journal article" date="2024" name="Proc. Natl. Acad. Sci. U.S.A.">
        <title>The genetic regulatory architecture and epigenomic basis for age-related changes in rattlesnake venom.</title>
        <authorList>
            <person name="Hogan M.P."/>
            <person name="Holding M.L."/>
            <person name="Nystrom G.S."/>
            <person name="Colston T.J."/>
            <person name="Bartlett D.A."/>
            <person name="Mason A.J."/>
            <person name="Ellsworth S.A."/>
            <person name="Rautsaw R.M."/>
            <person name="Lawrence K.C."/>
            <person name="Strickland J.L."/>
            <person name="He B."/>
            <person name="Fraser P."/>
            <person name="Margres M.J."/>
            <person name="Gilbert D.M."/>
            <person name="Gibbs H.L."/>
            <person name="Parkinson C.L."/>
            <person name="Rokyta D.R."/>
        </authorList>
    </citation>
    <scope>NUCLEOTIDE SEQUENCE [LARGE SCALE GENOMIC DNA]</scope>
    <source>
        <strain evidence="7">DRR0105</strain>
    </source>
</reference>
<dbReference type="InterPro" id="IPR009030">
    <property type="entry name" value="Growth_fac_rcpt_cys_sf"/>
</dbReference>
<dbReference type="AlphaFoldDB" id="A0AAW1ARS0"/>
<feature type="disulfide bond" evidence="5">
    <location>
        <begin position="54"/>
        <end position="71"/>
    </location>
</feature>
<evidence type="ECO:0000259" key="6">
    <source>
        <dbReference type="PROSITE" id="PS50026"/>
    </source>
</evidence>
<evidence type="ECO:0000256" key="5">
    <source>
        <dbReference type="PROSITE-ProRule" id="PRU00076"/>
    </source>
</evidence>
<evidence type="ECO:0000313" key="7">
    <source>
        <dbReference type="EMBL" id="KAK9392111.1"/>
    </source>
</evidence>
<dbReference type="PROSITE" id="PS01186">
    <property type="entry name" value="EGF_2"/>
    <property type="match status" value="2"/>
</dbReference>
<dbReference type="FunFam" id="2.20.100.10:FF:000001">
    <property type="entry name" value="semaphorin-5A isoform X1"/>
    <property type="match status" value="1"/>
</dbReference>
<evidence type="ECO:0000313" key="8">
    <source>
        <dbReference type="Proteomes" id="UP001474421"/>
    </source>
</evidence>
<name>A0AAW1ARS0_CROAD</name>
<dbReference type="Gene3D" id="2.10.25.10">
    <property type="entry name" value="Laminin"/>
    <property type="match status" value="4"/>
</dbReference>
<dbReference type="Pfam" id="PF07645">
    <property type="entry name" value="EGF_CA"/>
    <property type="match status" value="2"/>
</dbReference>
<comment type="caution">
    <text evidence="7">The sequence shown here is derived from an EMBL/GenBank/DDBJ whole genome shotgun (WGS) entry which is preliminary data.</text>
</comment>
<dbReference type="FunFam" id="2.10.25.10:FF:000038">
    <property type="entry name" value="Fibrillin 2"/>
    <property type="match status" value="2"/>
</dbReference>
<keyword evidence="2" id="KW-0732">Signal</keyword>
<dbReference type="InterPro" id="IPR049883">
    <property type="entry name" value="NOTCH1_EGF-like"/>
</dbReference>
<dbReference type="SMART" id="SM00179">
    <property type="entry name" value="EGF_CA"/>
    <property type="match status" value="2"/>
</dbReference>
<dbReference type="Pfam" id="PF12947">
    <property type="entry name" value="EGF_3"/>
    <property type="match status" value="1"/>
</dbReference>
<keyword evidence="3" id="KW-0677">Repeat</keyword>
<dbReference type="GO" id="GO:0005509">
    <property type="term" value="F:calcium ion binding"/>
    <property type="evidence" value="ECO:0007669"/>
    <property type="project" value="InterPro"/>
</dbReference>
<feature type="domain" description="EGF-like" evidence="6">
    <location>
        <begin position="395"/>
        <end position="435"/>
    </location>
</feature>
<evidence type="ECO:0000256" key="1">
    <source>
        <dbReference type="ARBA" id="ARBA00022536"/>
    </source>
</evidence>
<dbReference type="PROSITE" id="PS50026">
    <property type="entry name" value="EGF_3"/>
    <property type="match status" value="3"/>
</dbReference>
<feature type="domain" description="EGF-like" evidence="6">
    <location>
        <begin position="353"/>
        <end position="394"/>
    </location>
</feature>
<feature type="domain" description="EGF-like" evidence="6">
    <location>
        <begin position="43"/>
        <end position="86"/>
    </location>
</feature>
<proteinExistence type="predicted"/>
<dbReference type="SMART" id="SM00209">
    <property type="entry name" value="TSP1"/>
    <property type="match status" value="3"/>
</dbReference>
<dbReference type="InterPro" id="IPR000152">
    <property type="entry name" value="EGF-type_Asp/Asn_hydroxyl_site"/>
</dbReference>
<dbReference type="EMBL" id="JAOTOJ010000017">
    <property type="protein sequence ID" value="KAK9392111.1"/>
    <property type="molecule type" value="Genomic_DNA"/>
</dbReference>
<dbReference type="InterPro" id="IPR000742">
    <property type="entry name" value="EGF"/>
</dbReference>
<gene>
    <name evidence="7" type="ORF">NXF25_017698</name>
</gene>
<accession>A0AAW1ARS0</accession>
<organism evidence="7 8">
    <name type="scientific">Crotalus adamanteus</name>
    <name type="common">Eastern diamondback rattlesnake</name>
    <dbReference type="NCBI Taxonomy" id="8729"/>
    <lineage>
        <taxon>Eukaryota</taxon>
        <taxon>Metazoa</taxon>
        <taxon>Chordata</taxon>
        <taxon>Craniata</taxon>
        <taxon>Vertebrata</taxon>
        <taxon>Euteleostomi</taxon>
        <taxon>Lepidosauria</taxon>
        <taxon>Squamata</taxon>
        <taxon>Bifurcata</taxon>
        <taxon>Unidentata</taxon>
        <taxon>Episquamata</taxon>
        <taxon>Toxicofera</taxon>
        <taxon>Serpentes</taxon>
        <taxon>Colubroidea</taxon>
        <taxon>Viperidae</taxon>
        <taxon>Crotalinae</taxon>
        <taxon>Crotalus</taxon>
    </lineage>
</organism>
<sequence length="621" mass="68858">MQGFNSVGGTLAIQVSPTSISLDFPTTPLGGDKRGKSLINDPYKYKCVHQKMPCHPKAICQLDKLSLEFYCRCLPGYDGDGVHLCQAPAFHLTVSDASLCDEMGEQVCLLHVKEPTVTFRVSVSASATRRPPSLVWYKFYTAQSPQFHSYRRRLGSFENRTLGIMVGRHSRVLTLLSIQDDDFYPNLFWVEVRRRPLIPKTLGIEAYDLTHFQTLNPSRLRFYFALEGTSIEVGPFLEGDTAVLQLHKYLHLSPSSFIKWIQEPRPLTLLDNQAVVVAEDVEKMEISGLTESNFGYIRALVYDFHSEVPGRVLVAERLFLIKKDVSKTCQGSREERDCRCNPGFKGSGVRCVDINECQRKTATCLAEAKCLNTYGSYSCRCPQGLEGDGLLSCVDIDECTRGTHGCNRDTLCLNTLGSYICACRSGFVGDGLRCTAKSAWSPWSPWSPCSVTCGFQSQMRIRECAHVESGMRCVGPSSDFRLCPGLHPCPADGRWSVWSPWSPCLETCSRVKKRVRLCDSPPPSRGGLPCEGEKEQLGLCHLSHCAVDGAWSPWAAWTPCPVSCGLGVVQRSRQCNKPSPKHGGRNCSGHGYEEGTCGFPEALCRFLTKPSGSFIPGKPIR</sequence>
<comment type="caution">
    <text evidence="5">Lacks conserved residue(s) required for the propagation of feature annotation.</text>
</comment>